<reference evidence="6 7" key="1">
    <citation type="submission" date="2019-10" db="EMBL/GenBank/DDBJ databases">
        <title>Description of Paenibacillus terrestris sp. nov.</title>
        <authorList>
            <person name="Carlier A."/>
            <person name="Qi S."/>
        </authorList>
    </citation>
    <scope>NUCLEOTIDE SEQUENCE [LARGE SCALE GENOMIC DNA]</scope>
    <source>
        <strain evidence="6 7">LMG 31458</strain>
    </source>
</reference>
<keyword evidence="5" id="KW-0411">Iron-sulfur</keyword>
<keyword evidence="2" id="KW-0479">Metal-binding</keyword>
<dbReference type="InterPro" id="IPR036188">
    <property type="entry name" value="FAD/NAD-bd_sf"/>
</dbReference>
<comment type="caution">
    <text evidence="6">The sequence shown here is derived from an EMBL/GenBank/DDBJ whole genome shotgun (WGS) entry which is preliminary data.</text>
</comment>
<dbReference type="EMBL" id="WHOA01000072">
    <property type="protein sequence ID" value="NOU71588.1"/>
    <property type="molecule type" value="Genomic_DNA"/>
</dbReference>
<protein>
    <submittedName>
        <fullName evidence="6">FAD-dependent oxidoreductase</fullName>
    </submittedName>
</protein>
<dbReference type="PANTHER" id="PTHR43498">
    <property type="entry name" value="FERREDOXIN:COB-COM HETERODISULFIDE REDUCTASE SUBUNIT A"/>
    <property type="match status" value="1"/>
</dbReference>
<evidence type="ECO:0000256" key="5">
    <source>
        <dbReference type="ARBA" id="ARBA00023014"/>
    </source>
</evidence>
<keyword evidence="3" id="KW-0560">Oxidoreductase</keyword>
<dbReference type="SUPFAM" id="SSF51905">
    <property type="entry name" value="FAD/NAD(P)-binding domain"/>
    <property type="match status" value="1"/>
</dbReference>
<gene>
    <name evidence="6" type="ORF">GC098_09160</name>
</gene>
<dbReference type="Gene3D" id="3.50.50.60">
    <property type="entry name" value="FAD/NAD(P)-binding domain"/>
    <property type="match status" value="1"/>
</dbReference>
<evidence type="ECO:0000313" key="7">
    <source>
        <dbReference type="Proteomes" id="UP000616779"/>
    </source>
</evidence>
<evidence type="ECO:0000313" key="6">
    <source>
        <dbReference type="EMBL" id="NOU71588.1"/>
    </source>
</evidence>
<evidence type="ECO:0000256" key="1">
    <source>
        <dbReference type="ARBA" id="ARBA00022485"/>
    </source>
</evidence>
<dbReference type="RefSeq" id="WP_216625216.1">
    <property type="nucleotide sequence ID" value="NZ_WHOA01000072.1"/>
</dbReference>
<evidence type="ECO:0000256" key="3">
    <source>
        <dbReference type="ARBA" id="ARBA00023002"/>
    </source>
</evidence>
<evidence type="ECO:0000256" key="2">
    <source>
        <dbReference type="ARBA" id="ARBA00022723"/>
    </source>
</evidence>
<accession>A0ABX1XUT4</accession>
<organism evidence="6 7">
    <name type="scientific">Paenibacillus phytorum</name>
    <dbReference type="NCBI Taxonomy" id="2654977"/>
    <lineage>
        <taxon>Bacteria</taxon>
        <taxon>Bacillati</taxon>
        <taxon>Bacillota</taxon>
        <taxon>Bacilli</taxon>
        <taxon>Bacillales</taxon>
        <taxon>Paenibacillaceae</taxon>
        <taxon>Paenibacillus</taxon>
    </lineage>
</organism>
<keyword evidence="7" id="KW-1185">Reference proteome</keyword>
<dbReference type="Pfam" id="PF12831">
    <property type="entry name" value="FAD_oxidored"/>
    <property type="match status" value="1"/>
</dbReference>
<dbReference type="Proteomes" id="UP000616779">
    <property type="component" value="Unassembled WGS sequence"/>
</dbReference>
<dbReference type="InterPro" id="IPR039650">
    <property type="entry name" value="HdrA-like"/>
</dbReference>
<dbReference type="PANTHER" id="PTHR43498:SF1">
    <property type="entry name" value="COB--COM HETERODISULFIDE REDUCTASE IRON-SULFUR SUBUNIT A"/>
    <property type="match status" value="1"/>
</dbReference>
<name>A0ABX1XUT4_9BACL</name>
<keyword evidence="4" id="KW-0408">Iron</keyword>
<evidence type="ECO:0000256" key="4">
    <source>
        <dbReference type="ARBA" id="ARBA00023004"/>
    </source>
</evidence>
<keyword evidence="1" id="KW-0004">4Fe-4S</keyword>
<proteinExistence type="predicted"/>
<sequence length="516" mass="57390">MTDFNLLTYYSAEGNAESNPKHVQADLCIFGGTPAGIVAAVQASRMGLRAVIAEFGMHLGGMSASGLGRTDIGSEEAIGGLSRAFYRTLGKHYGSRESDGAAWAFEPHIAERIFTEWVQDAAVPVYYKQHLDKVDMQNGRITRITMENGNTFSASIFIDATYEGDLLARAGISYHVGRESNSLYKETLNGIHFGHPKHNFYTWVDPYRIEGKPDSGLLPGVSDAEPGFQGQGDKCVQAYNFRICLTNVPDNQIPFPQPSHYDPGRFALMARYIRSGVWDALKLNVMMPRGKTDLNNRGGFSTDHIGGNYDWPDGDYATRERIYQDHVNYNLGLLYFLSNDDSIPARIRGEMRQWGLPADEFLDTNGWPHQLYVREARRMVSEVVMTERHCRKIEKVTDSIGLAAYTMDSHNCRRIVLDGRCVNEGNVEISPTGAYPISYRAIVPRGEECSNLLVPVCLSSSHIAYGSIRMEPIFMILGQSAATAAALAIEQGCAVQDVDYEVLRERLELDGQIIQV</sequence>